<sequence>MRNTEITALIERWTADGVVTTEQARRMSADVPPSVRRGSLLPEGLGYLGGALVAVALSLATGWYWADLGRAGRLAVVGGAAVAFAVAGAAVPAGTAGVARRLRAVLWALACAALFGFLVLLADDSFGWSGRTALSFAAALVLPCAGALWALHRNPLQHVVTYVSFVVLAASLVALLPSAGVLPGVAAGAAGWAWGLLAWGGVVRPRQLGRALGALGAVAGAVAVAGEGWGVAPAVATPALLIAAAVLMRDVVVLAIAAVGTVLVVPGIVTRYFPGAIGAALALLAAGLLLVVVAVLTARRPRPPRAAAAPAGVRDWTVGPARIAVAGAAVLLAATTVIVVIAGR</sequence>
<feature type="transmembrane region" description="Helical" evidence="1">
    <location>
        <begin position="323"/>
        <end position="343"/>
    </location>
</feature>
<feature type="transmembrane region" description="Helical" evidence="1">
    <location>
        <begin position="182"/>
        <end position="199"/>
    </location>
</feature>
<dbReference type="AlphaFoldDB" id="A0A919MR04"/>
<feature type="transmembrane region" description="Helical" evidence="1">
    <location>
        <begin position="159"/>
        <end position="176"/>
    </location>
</feature>
<feature type="transmembrane region" description="Helical" evidence="1">
    <location>
        <begin position="45"/>
        <end position="65"/>
    </location>
</feature>
<organism evidence="3 4">
    <name type="scientific">Actinoplanes nipponensis</name>
    <dbReference type="NCBI Taxonomy" id="135950"/>
    <lineage>
        <taxon>Bacteria</taxon>
        <taxon>Bacillati</taxon>
        <taxon>Actinomycetota</taxon>
        <taxon>Actinomycetes</taxon>
        <taxon>Micromonosporales</taxon>
        <taxon>Micromonosporaceae</taxon>
        <taxon>Actinoplanes</taxon>
    </lineage>
</organism>
<gene>
    <name evidence="3" type="ORF">Ani05nite_77050</name>
</gene>
<feature type="transmembrane region" description="Helical" evidence="1">
    <location>
        <begin position="134"/>
        <end position="152"/>
    </location>
</feature>
<reference evidence="3" key="1">
    <citation type="submission" date="2021-01" db="EMBL/GenBank/DDBJ databases">
        <title>Whole genome shotgun sequence of Actinoplanes nipponensis NBRC 14063.</title>
        <authorList>
            <person name="Komaki H."/>
            <person name="Tamura T."/>
        </authorList>
    </citation>
    <scope>NUCLEOTIDE SEQUENCE</scope>
    <source>
        <strain evidence="3">NBRC 14063</strain>
    </source>
</reference>
<dbReference type="Proteomes" id="UP000647172">
    <property type="component" value="Unassembled WGS sequence"/>
</dbReference>
<keyword evidence="4" id="KW-1185">Reference proteome</keyword>
<dbReference type="RefSeq" id="WP_203776733.1">
    <property type="nucleotide sequence ID" value="NZ_BAAAYJ010000011.1"/>
</dbReference>
<evidence type="ECO:0000259" key="2">
    <source>
        <dbReference type="Pfam" id="PF09925"/>
    </source>
</evidence>
<evidence type="ECO:0000313" key="3">
    <source>
        <dbReference type="EMBL" id="GIE54171.1"/>
    </source>
</evidence>
<keyword evidence="1" id="KW-1133">Transmembrane helix</keyword>
<keyword evidence="1" id="KW-0812">Transmembrane</keyword>
<name>A0A919MR04_9ACTN</name>
<comment type="caution">
    <text evidence="3">The sequence shown here is derived from an EMBL/GenBank/DDBJ whole genome shotgun (WGS) entry which is preliminary data.</text>
</comment>
<dbReference type="Pfam" id="PF09925">
    <property type="entry name" value="DUF2157"/>
    <property type="match status" value="1"/>
</dbReference>
<feature type="transmembrane region" description="Helical" evidence="1">
    <location>
        <begin position="211"/>
        <end position="232"/>
    </location>
</feature>
<dbReference type="InterPro" id="IPR018677">
    <property type="entry name" value="DUF2157"/>
</dbReference>
<dbReference type="EMBL" id="BOMQ01000096">
    <property type="protein sequence ID" value="GIE54171.1"/>
    <property type="molecule type" value="Genomic_DNA"/>
</dbReference>
<feature type="domain" description="DUF2157" evidence="2">
    <location>
        <begin position="11"/>
        <end position="142"/>
    </location>
</feature>
<evidence type="ECO:0000256" key="1">
    <source>
        <dbReference type="SAM" id="Phobius"/>
    </source>
</evidence>
<feature type="transmembrane region" description="Helical" evidence="1">
    <location>
        <begin position="104"/>
        <end position="122"/>
    </location>
</feature>
<feature type="transmembrane region" description="Helical" evidence="1">
    <location>
        <begin position="272"/>
        <end position="296"/>
    </location>
</feature>
<accession>A0A919MR04</accession>
<feature type="transmembrane region" description="Helical" evidence="1">
    <location>
        <begin position="238"/>
        <end position="265"/>
    </location>
</feature>
<proteinExistence type="predicted"/>
<evidence type="ECO:0000313" key="4">
    <source>
        <dbReference type="Proteomes" id="UP000647172"/>
    </source>
</evidence>
<protein>
    <recommendedName>
        <fullName evidence="2">DUF2157 domain-containing protein</fullName>
    </recommendedName>
</protein>
<keyword evidence="1" id="KW-0472">Membrane</keyword>
<feature type="transmembrane region" description="Helical" evidence="1">
    <location>
        <begin position="71"/>
        <end position="92"/>
    </location>
</feature>